<dbReference type="Proteomes" id="UP000515561">
    <property type="component" value="Chromosome"/>
</dbReference>
<sequence length="176" mass="19686">MKKGTLGIILAVVILFAGFYYFAQASLNTKAEESGKKITRETNTKQKLGKQPKKKTASKKVTVKPKAVKKDDSIEMKITIKNNTKKDVTIEHSSGQVFDIQLLDANKNLLYTWSADKSFIQMLSTTEIKAGKSLSYKEVLSGEVYENIKDKVVYMKVYLTGTADFINADGYIVKVK</sequence>
<name>A0A6S6R300_9FIRM</name>
<feature type="compositionally biased region" description="Basic residues" evidence="1">
    <location>
        <begin position="47"/>
        <end position="61"/>
    </location>
</feature>
<accession>A0A6S6R300</accession>
<evidence type="ECO:0000256" key="1">
    <source>
        <dbReference type="SAM" id="MobiDB-lite"/>
    </source>
</evidence>
<proteinExistence type="predicted"/>
<evidence type="ECO:0000313" key="3">
    <source>
        <dbReference type="Proteomes" id="UP000515561"/>
    </source>
</evidence>
<dbReference type="AlphaFoldDB" id="A0A6S6R300"/>
<keyword evidence="3" id="KW-1185">Reference proteome</keyword>
<protein>
    <submittedName>
        <fullName evidence="2">Uncharacterized protein</fullName>
    </submittedName>
</protein>
<organism evidence="2 3">
    <name type="scientific">Anaerocolumna cellulosilytica</name>
    <dbReference type="NCBI Taxonomy" id="433286"/>
    <lineage>
        <taxon>Bacteria</taxon>
        <taxon>Bacillati</taxon>
        <taxon>Bacillota</taxon>
        <taxon>Clostridia</taxon>
        <taxon>Lachnospirales</taxon>
        <taxon>Lachnospiraceae</taxon>
        <taxon>Anaerocolumna</taxon>
    </lineage>
</organism>
<dbReference type="Gene3D" id="2.60.40.2360">
    <property type="entry name" value="Intracellular proteinase inhibitor BsuPI"/>
    <property type="match status" value="1"/>
</dbReference>
<dbReference type="EMBL" id="AP023367">
    <property type="protein sequence ID" value="BCJ93905.1"/>
    <property type="molecule type" value="Genomic_DNA"/>
</dbReference>
<feature type="compositionally biased region" description="Basic and acidic residues" evidence="1">
    <location>
        <begin position="33"/>
        <end position="44"/>
    </location>
</feature>
<feature type="region of interest" description="Disordered" evidence="1">
    <location>
        <begin position="33"/>
        <end position="61"/>
    </location>
</feature>
<dbReference type="Pfam" id="PF12690">
    <property type="entry name" value="BsuPI"/>
    <property type="match status" value="1"/>
</dbReference>
<dbReference type="InterPro" id="IPR038144">
    <property type="entry name" value="IPI"/>
</dbReference>
<reference evidence="2 3" key="1">
    <citation type="journal article" date="2016" name="Int. J. Syst. Evol. Microbiol.">
        <title>Descriptions of Anaerotaenia torta gen. nov., sp. nov. and Anaerocolumna cellulosilytica gen. nov., sp. nov. isolated from a methanogenic reactor of cattle waste.</title>
        <authorList>
            <person name="Uek A."/>
            <person name="Ohtaki Y."/>
            <person name="Kaku N."/>
            <person name="Ueki K."/>
        </authorList>
    </citation>
    <scope>NUCLEOTIDE SEQUENCE [LARGE SCALE GENOMIC DNA]</scope>
    <source>
        <strain evidence="2 3">SN021</strain>
    </source>
</reference>
<dbReference type="RefSeq" id="WP_184093529.1">
    <property type="nucleotide sequence ID" value="NZ_AP023367.1"/>
</dbReference>
<evidence type="ECO:0000313" key="2">
    <source>
        <dbReference type="EMBL" id="BCJ93905.1"/>
    </source>
</evidence>
<dbReference type="InterPro" id="IPR020481">
    <property type="entry name" value="Intracell_prot_inh_BsuPI"/>
</dbReference>
<gene>
    <name evidence="2" type="ORF">acsn021_14740</name>
</gene>
<dbReference type="KEGG" id="acel:acsn021_14740"/>